<keyword evidence="2" id="KW-1185">Reference proteome</keyword>
<reference evidence="1" key="1">
    <citation type="submission" date="2020-08" db="EMBL/GenBank/DDBJ databases">
        <title>Multicomponent nature underlies the extraordinary mechanical properties of spider dragline silk.</title>
        <authorList>
            <person name="Kono N."/>
            <person name="Nakamura H."/>
            <person name="Mori M."/>
            <person name="Yoshida Y."/>
            <person name="Ohtoshi R."/>
            <person name="Malay A.D."/>
            <person name="Moran D.A.P."/>
            <person name="Tomita M."/>
            <person name="Numata K."/>
            <person name="Arakawa K."/>
        </authorList>
    </citation>
    <scope>NUCLEOTIDE SEQUENCE</scope>
</reference>
<accession>A0A8X6YC34</accession>
<dbReference type="Gene3D" id="3.60.10.10">
    <property type="entry name" value="Endonuclease/exonuclease/phosphatase"/>
    <property type="match status" value="1"/>
</dbReference>
<dbReference type="SUPFAM" id="SSF56219">
    <property type="entry name" value="DNase I-like"/>
    <property type="match status" value="1"/>
</dbReference>
<organism evidence="1 2">
    <name type="scientific">Trichonephila inaurata madagascariensis</name>
    <dbReference type="NCBI Taxonomy" id="2747483"/>
    <lineage>
        <taxon>Eukaryota</taxon>
        <taxon>Metazoa</taxon>
        <taxon>Ecdysozoa</taxon>
        <taxon>Arthropoda</taxon>
        <taxon>Chelicerata</taxon>
        <taxon>Arachnida</taxon>
        <taxon>Araneae</taxon>
        <taxon>Araneomorphae</taxon>
        <taxon>Entelegynae</taxon>
        <taxon>Araneoidea</taxon>
        <taxon>Nephilidae</taxon>
        <taxon>Trichonephila</taxon>
        <taxon>Trichonephila inaurata</taxon>
    </lineage>
</organism>
<dbReference type="OrthoDB" id="6553861at2759"/>
<gene>
    <name evidence="1" type="ORF">TNIN_350281</name>
</gene>
<dbReference type="InterPro" id="IPR036691">
    <property type="entry name" value="Endo/exonu/phosph_ase_sf"/>
</dbReference>
<protein>
    <submittedName>
        <fullName evidence="1">Uncharacterized protein</fullName>
    </submittedName>
</protein>
<evidence type="ECO:0000313" key="2">
    <source>
        <dbReference type="Proteomes" id="UP000886998"/>
    </source>
</evidence>
<dbReference type="AlphaFoldDB" id="A0A8X6YC34"/>
<proteinExistence type="predicted"/>
<dbReference type="EMBL" id="BMAV01016893">
    <property type="protein sequence ID" value="GFY68130.1"/>
    <property type="molecule type" value="Genomic_DNA"/>
</dbReference>
<evidence type="ECO:0000313" key="1">
    <source>
        <dbReference type="EMBL" id="GFY68130.1"/>
    </source>
</evidence>
<sequence>MTSAIYCDINNATASGVADALCSDVWKHSEKCATRTLKILQLNINGTQRKIDELSCPLHDNNVHFACLQATKLNPNLNQKIKGYTELWRDRMKITGGGLAFLI</sequence>
<name>A0A8X6YC34_9ARAC</name>
<comment type="caution">
    <text evidence="1">The sequence shown here is derived from an EMBL/GenBank/DDBJ whole genome shotgun (WGS) entry which is preliminary data.</text>
</comment>
<dbReference type="Proteomes" id="UP000886998">
    <property type="component" value="Unassembled WGS sequence"/>
</dbReference>